<evidence type="ECO:0000313" key="2">
    <source>
        <dbReference type="EMBL" id="SIB18430.1"/>
    </source>
</evidence>
<organism evidence="2 3">
    <name type="scientific">Mycobacteroides abscessus subsp. abscessus</name>
    <dbReference type="NCBI Taxonomy" id="1185650"/>
    <lineage>
        <taxon>Bacteria</taxon>
        <taxon>Bacillati</taxon>
        <taxon>Actinomycetota</taxon>
        <taxon>Actinomycetes</taxon>
        <taxon>Mycobacteriales</taxon>
        <taxon>Mycobacteriaceae</taxon>
        <taxon>Mycobacteroides</taxon>
        <taxon>Mycobacteroides abscessus</taxon>
    </lineage>
</organism>
<comment type="caution">
    <text evidence="2">The sequence shown here is derived from an EMBL/GenBank/DDBJ whole genome shotgun (WGS) entry which is preliminary data.</text>
</comment>
<protein>
    <recommendedName>
        <fullName evidence="1">4Fe-4S Wbl-type domain-containing protein</fullName>
    </recommendedName>
</protein>
<name>A0AB38D0R5_9MYCO</name>
<accession>A0AB38D0R5</accession>
<dbReference type="AlphaFoldDB" id="A0AB38D0R5"/>
<evidence type="ECO:0000259" key="1">
    <source>
        <dbReference type="Pfam" id="PF02467"/>
    </source>
</evidence>
<dbReference type="RefSeq" id="WP_074292927.1">
    <property type="nucleotide sequence ID" value="NZ_FSFF01000001.1"/>
</dbReference>
<proteinExistence type="predicted"/>
<dbReference type="InterPro" id="IPR034768">
    <property type="entry name" value="4FE4S_WBL"/>
</dbReference>
<evidence type="ECO:0000313" key="3">
    <source>
        <dbReference type="Proteomes" id="UP000185210"/>
    </source>
</evidence>
<sequence>MKLWNSSQEWYQYAQCGGDIRFIMDPNELGPKDTAEVKAICAQCPVRPECLKANCVDRQEATVWVAGEWIPEMPGKTKNAKARRASFYSGMASRIPAEEAVRPDFIR</sequence>
<dbReference type="EMBL" id="FSHM01000004">
    <property type="protein sequence ID" value="SIB18430.1"/>
    <property type="molecule type" value="Genomic_DNA"/>
</dbReference>
<dbReference type="Proteomes" id="UP000185210">
    <property type="component" value="Unassembled WGS sequence"/>
</dbReference>
<gene>
    <name evidence="2" type="ORF">SAMEA2070301_03139</name>
</gene>
<feature type="domain" description="4Fe-4S Wbl-type" evidence="1">
    <location>
        <begin position="10"/>
        <end position="64"/>
    </location>
</feature>
<reference evidence="2 3" key="1">
    <citation type="submission" date="2016-11" db="EMBL/GenBank/DDBJ databases">
        <authorList>
            <consortium name="Pathogen Informatics"/>
        </authorList>
    </citation>
    <scope>NUCLEOTIDE SEQUENCE [LARGE SCALE GENOMIC DNA]</scope>
    <source>
        <strain evidence="2 3">104</strain>
    </source>
</reference>
<dbReference type="Pfam" id="PF02467">
    <property type="entry name" value="Whib"/>
    <property type="match status" value="1"/>
</dbReference>